<dbReference type="InterPro" id="IPR004274">
    <property type="entry name" value="FCP1_dom"/>
</dbReference>
<dbReference type="AlphaFoldDB" id="A0A5B0PXB5"/>
<dbReference type="InterPro" id="IPR023214">
    <property type="entry name" value="HAD_sf"/>
</dbReference>
<keyword evidence="1" id="KW-0813">Transport</keyword>
<dbReference type="Pfam" id="PF03031">
    <property type="entry name" value="NIF"/>
    <property type="match status" value="1"/>
</dbReference>
<evidence type="ECO:0000256" key="1">
    <source>
        <dbReference type="RuleBase" id="RU365079"/>
    </source>
</evidence>
<dbReference type="GO" id="GO:0005744">
    <property type="term" value="C:TIM23 mitochondrial import inner membrane translocase complex"/>
    <property type="evidence" value="ECO:0007669"/>
    <property type="project" value="UniProtKB-UniRule"/>
</dbReference>
<sequence>MAYQRLIRPSNAFDVLLLGRRSTMYGPSLISLSPTPPFLPRPAWRRSIFLNRAEAQPQVPVSEKRAGQKVENEKLSLSVASEPPSVAPVKISQPAQPAPETETKRAVQEEAPIKPTPPPLLILDLNGCLLHREYKPGHPKIIHPRPYLEDLFQYALSPPVDQANHRGGSQERNWEVLIWSSAQPQNVTLMCNAIEVQKRTKVSRTRVPRAQANQLEDISNRLDTLNINQRETELAKKAEPIPRRVLDIWSRSQLDLSSEDYSRKVATTKDLRKVWDSFSWTDPESGEELKWGAHNTVIVDDSPDKLSLQPDNLCMVNEFSGDSSDKALLELIEKLKSLRNEANIPEAIKKLNQKPATTS</sequence>
<evidence type="ECO:0000259" key="3">
    <source>
        <dbReference type="PROSITE" id="PS50969"/>
    </source>
</evidence>
<comment type="function">
    <text evidence="1">Essential component of the TIM23 complex, a complex that mediates the translocation of transit peptide-containing proteins across the mitochondrial inner membrane.</text>
</comment>
<feature type="region of interest" description="Disordered" evidence="2">
    <location>
        <begin position="55"/>
        <end position="74"/>
    </location>
</feature>
<comment type="caution">
    <text evidence="4">The sequence shown here is derived from an EMBL/GenBank/DDBJ whole genome shotgun (WGS) entry which is preliminary data.</text>
</comment>
<feature type="compositionally biased region" description="Basic and acidic residues" evidence="2">
    <location>
        <begin position="62"/>
        <end position="74"/>
    </location>
</feature>
<evidence type="ECO:0000313" key="4">
    <source>
        <dbReference type="EMBL" id="KAA1105409.1"/>
    </source>
</evidence>
<organism evidence="4 5">
    <name type="scientific">Puccinia graminis f. sp. tritici</name>
    <dbReference type="NCBI Taxonomy" id="56615"/>
    <lineage>
        <taxon>Eukaryota</taxon>
        <taxon>Fungi</taxon>
        <taxon>Dikarya</taxon>
        <taxon>Basidiomycota</taxon>
        <taxon>Pucciniomycotina</taxon>
        <taxon>Pucciniomycetes</taxon>
        <taxon>Pucciniales</taxon>
        <taxon>Pucciniaceae</taxon>
        <taxon>Puccinia</taxon>
    </lineage>
</organism>
<accession>A0A5B0PXB5</accession>
<dbReference type="SUPFAM" id="SSF56784">
    <property type="entry name" value="HAD-like"/>
    <property type="match status" value="1"/>
</dbReference>
<keyword evidence="1" id="KW-0811">Translocation</keyword>
<evidence type="ECO:0000313" key="5">
    <source>
        <dbReference type="Proteomes" id="UP000324748"/>
    </source>
</evidence>
<dbReference type="SMART" id="SM00577">
    <property type="entry name" value="CPDc"/>
    <property type="match status" value="1"/>
</dbReference>
<keyword evidence="1" id="KW-0809">Transit peptide</keyword>
<keyword evidence="1" id="KW-0496">Mitochondrion</keyword>
<keyword evidence="1" id="KW-0653">Protein transport</keyword>
<feature type="domain" description="FCP1 homology" evidence="3">
    <location>
        <begin position="114"/>
        <end position="338"/>
    </location>
</feature>
<reference evidence="4 5" key="1">
    <citation type="submission" date="2019-05" db="EMBL/GenBank/DDBJ databases">
        <title>Emergence of the Ug99 lineage of the wheat stem rust pathogen through somatic hybridization.</title>
        <authorList>
            <person name="Li F."/>
            <person name="Upadhyaya N.M."/>
            <person name="Sperschneider J."/>
            <person name="Matny O."/>
            <person name="Nguyen-Phuc H."/>
            <person name="Mago R."/>
            <person name="Raley C."/>
            <person name="Miller M.E."/>
            <person name="Silverstein K.A.T."/>
            <person name="Henningsen E."/>
            <person name="Hirsch C.D."/>
            <person name="Visser B."/>
            <person name="Pretorius Z.A."/>
            <person name="Steffenson B.J."/>
            <person name="Schwessinger B."/>
            <person name="Dodds P.N."/>
            <person name="Figueroa M."/>
        </authorList>
    </citation>
    <scope>NUCLEOTIDE SEQUENCE [LARGE SCALE GENOMIC DNA]</scope>
    <source>
        <strain evidence="4">21-0</strain>
    </source>
</reference>
<protein>
    <recommendedName>
        <fullName evidence="1">Mitochondrial import inner membrane translocase subunit TIM50</fullName>
    </recommendedName>
</protein>
<dbReference type="GO" id="GO:0015031">
    <property type="term" value="P:protein transport"/>
    <property type="evidence" value="ECO:0007669"/>
    <property type="project" value="UniProtKB-KW"/>
</dbReference>
<comment type="subcellular location">
    <subcellularLocation>
        <location evidence="1">Mitochondrion inner membrane</location>
        <topology evidence="1">Single-pass membrane protein</topology>
    </subcellularLocation>
</comment>
<dbReference type="InterPro" id="IPR050365">
    <property type="entry name" value="TIM50"/>
</dbReference>
<gene>
    <name evidence="4" type="ORF">PGT21_006424</name>
</gene>
<comment type="subunit">
    <text evidence="1">Component of the TIM23 complex.</text>
</comment>
<keyword evidence="5" id="KW-1185">Reference proteome</keyword>
<evidence type="ECO:0000256" key="2">
    <source>
        <dbReference type="SAM" id="MobiDB-lite"/>
    </source>
</evidence>
<feature type="region of interest" description="Disordered" evidence="2">
    <location>
        <begin position="81"/>
        <end position="104"/>
    </location>
</feature>
<dbReference type="InterPro" id="IPR036412">
    <property type="entry name" value="HAD-like_sf"/>
</dbReference>
<comment type="similarity">
    <text evidence="1">Belongs to the TIM50 family.</text>
</comment>
<dbReference type="OrthoDB" id="1711508at2759"/>
<dbReference type="PROSITE" id="PS50969">
    <property type="entry name" value="FCP1"/>
    <property type="match status" value="1"/>
</dbReference>
<dbReference type="PANTHER" id="PTHR12210">
    <property type="entry name" value="DULLARD PROTEIN PHOSPHATASE"/>
    <property type="match status" value="1"/>
</dbReference>
<dbReference type="Gene3D" id="3.40.50.1000">
    <property type="entry name" value="HAD superfamily/HAD-like"/>
    <property type="match status" value="1"/>
</dbReference>
<dbReference type="EMBL" id="VSWC01000040">
    <property type="protein sequence ID" value="KAA1105409.1"/>
    <property type="molecule type" value="Genomic_DNA"/>
</dbReference>
<dbReference type="Proteomes" id="UP000324748">
    <property type="component" value="Unassembled WGS sequence"/>
</dbReference>
<name>A0A5B0PXB5_PUCGR</name>
<proteinExistence type="inferred from homology"/>